<evidence type="ECO:0000259" key="2">
    <source>
        <dbReference type="PROSITE" id="PS50234"/>
    </source>
</evidence>
<organism evidence="3 4">
    <name type="scientific">Caenorhabditis auriculariae</name>
    <dbReference type="NCBI Taxonomy" id="2777116"/>
    <lineage>
        <taxon>Eukaryota</taxon>
        <taxon>Metazoa</taxon>
        <taxon>Ecdysozoa</taxon>
        <taxon>Nematoda</taxon>
        <taxon>Chromadorea</taxon>
        <taxon>Rhabditida</taxon>
        <taxon>Rhabditina</taxon>
        <taxon>Rhabditomorpha</taxon>
        <taxon>Rhabditoidea</taxon>
        <taxon>Rhabditidae</taxon>
        <taxon>Peloderinae</taxon>
        <taxon>Caenorhabditis</taxon>
    </lineage>
</organism>
<dbReference type="Gene3D" id="3.40.50.410">
    <property type="entry name" value="von Willebrand factor, type A domain"/>
    <property type="match status" value="1"/>
</dbReference>
<evidence type="ECO:0000313" key="3">
    <source>
        <dbReference type="EMBL" id="CAD6193854.1"/>
    </source>
</evidence>
<dbReference type="InterPro" id="IPR052229">
    <property type="entry name" value="Collagen-VI/PIF"/>
</dbReference>
<dbReference type="InterPro" id="IPR002035">
    <property type="entry name" value="VWF_A"/>
</dbReference>
<keyword evidence="4" id="KW-1185">Reference proteome</keyword>
<dbReference type="PROSITE" id="PS51257">
    <property type="entry name" value="PROKAR_LIPOPROTEIN"/>
    <property type="match status" value="1"/>
</dbReference>
<dbReference type="SMART" id="SM00327">
    <property type="entry name" value="VWA"/>
    <property type="match status" value="1"/>
</dbReference>
<dbReference type="Proteomes" id="UP000835052">
    <property type="component" value="Unassembled WGS sequence"/>
</dbReference>
<dbReference type="InterPro" id="IPR036465">
    <property type="entry name" value="vWFA_dom_sf"/>
</dbReference>
<dbReference type="Pfam" id="PF00092">
    <property type="entry name" value="VWA"/>
    <property type="match status" value="1"/>
</dbReference>
<feature type="signal peptide" evidence="1">
    <location>
        <begin position="1"/>
        <end position="16"/>
    </location>
</feature>
<dbReference type="OrthoDB" id="10256829at2759"/>
<dbReference type="SUPFAM" id="SSF53300">
    <property type="entry name" value="vWA-like"/>
    <property type="match status" value="1"/>
</dbReference>
<feature type="chain" id="PRO_5035933805" description="VWFA domain-containing protein" evidence="1">
    <location>
        <begin position="17"/>
        <end position="373"/>
    </location>
</feature>
<dbReference type="PANTHER" id="PTHR22588:SF12">
    <property type="entry name" value="VWFA DOMAIN-CONTAINING PROTEIN"/>
    <property type="match status" value="1"/>
</dbReference>
<evidence type="ECO:0000313" key="4">
    <source>
        <dbReference type="Proteomes" id="UP000835052"/>
    </source>
</evidence>
<dbReference type="AlphaFoldDB" id="A0A8S1HDR0"/>
<dbReference type="EMBL" id="CAJGYM010000039">
    <property type="protein sequence ID" value="CAD6193854.1"/>
    <property type="molecule type" value="Genomic_DNA"/>
</dbReference>
<feature type="domain" description="VWFA" evidence="2">
    <location>
        <begin position="194"/>
        <end position="362"/>
    </location>
</feature>
<keyword evidence="1" id="KW-0732">Signal</keyword>
<gene>
    <name evidence="3" type="ORF">CAUJ_LOCUS9773</name>
</gene>
<dbReference type="PANTHER" id="PTHR22588">
    <property type="entry name" value="VWFA DOMAIN-CONTAINING PROTEIN"/>
    <property type="match status" value="1"/>
</dbReference>
<sequence length="373" mass="41801">MKLLQLSLVALPLAFACVDVLFVVDSSSDESRRRALDVADSFPPKSTVRRWAVVSKNDRYIPRVVRNNFELIAILHDVLGDYKKFLEVTATEIARRRETFRPFVVLLFSETPVDEATLQKWKDSSKSPALHIFRIASPGKKKSDSLLEQREKFEEIISCGLNNTTPVRKKCRSLLRIQIPTSTRITVVPLCKAEIFFVIDLSQGTGDKSKQYLDIAASIIGSLPIGKNAVRVGLISYSGRGRTRTLVQLDKHESKDELIEEMFRMERAGGTTRTGDAIRYAVDAFENEQHATREGVRRVLVVFTDGYSQDEPREAADEARNKKIDVVAVAVEDKRATPDSAQLTEIAGSPQNVLISPSGKHARERILGLQCKF</sequence>
<dbReference type="PROSITE" id="PS50234">
    <property type="entry name" value="VWFA"/>
    <property type="match status" value="1"/>
</dbReference>
<comment type="caution">
    <text evidence="3">The sequence shown here is derived from an EMBL/GenBank/DDBJ whole genome shotgun (WGS) entry which is preliminary data.</text>
</comment>
<protein>
    <recommendedName>
        <fullName evidence="2">VWFA domain-containing protein</fullName>
    </recommendedName>
</protein>
<accession>A0A8S1HDR0</accession>
<reference evidence="3" key="1">
    <citation type="submission" date="2020-10" db="EMBL/GenBank/DDBJ databases">
        <authorList>
            <person name="Kikuchi T."/>
        </authorList>
    </citation>
    <scope>NUCLEOTIDE SEQUENCE</scope>
    <source>
        <strain evidence="3">NKZ352</strain>
    </source>
</reference>
<name>A0A8S1HDR0_9PELO</name>
<dbReference type="PRINTS" id="PR00453">
    <property type="entry name" value="VWFADOMAIN"/>
</dbReference>
<evidence type="ECO:0000256" key="1">
    <source>
        <dbReference type="SAM" id="SignalP"/>
    </source>
</evidence>
<proteinExistence type="predicted"/>